<comment type="caution">
    <text evidence="1">The sequence shown here is derived from an EMBL/GenBank/DDBJ whole genome shotgun (WGS) entry which is preliminary data.</text>
</comment>
<dbReference type="PANTHER" id="PTHR35004:SF8">
    <property type="entry name" value="TRANSPOSASE RV3428C-RELATED"/>
    <property type="match status" value="1"/>
</dbReference>
<evidence type="ECO:0000313" key="2">
    <source>
        <dbReference type="Proteomes" id="UP000322025"/>
    </source>
</evidence>
<reference evidence="1" key="1">
    <citation type="submission" date="2019-07" db="EMBL/GenBank/DDBJ databases">
        <authorList>
            <person name="Wongkuna S."/>
            <person name="Scaria J."/>
        </authorList>
    </citation>
    <scope>NUCLEOTIDE SEQUENCE [LARGE SCALE GENOMIC DNA]</scope>
    <source>
        <strain evidence="1">SW178</strain>
    </source>
</reference>
<protein>
    <recommendedName>
        <fullName evidence="3">IS21 family transposase</fullName>
    </recommendedName>
</protein>
<evidence type="ECO:0000313" key="1">
    <source>
        <dbReference type="EMBL" id="KAA8500101.1"/>
    </source>
</evidence>
<organism evidence="1 2">
    <name type="scientific">Mediterraneibacter catenae</name>
    <dbReference type="NCBI Taxonomy" id="2594882"/>
    <lineage>
        <taxon>Bacteria</taxon>
        <taxon>Bacillati</taxon>
        <taxon>Bacillota</taxon>
        <taxon>Clostridia</taxon>
        <taxon>Lachnospirales</taxon>
        <taxon>Lachnospiraceae</taxon>
        <taxon>Mediterraneibacter</taxon>
    </lineage>
</organism>
<feature type="non-terminal residue" evidence="1">
    <location>
        <position position="230"/>
    </location>
</feature>
<gene>
    <name evidence="1" type="ORF">FNY66_15345</name>
</gene>
<dbReference type="PANTHER" id="PTHR35004">
    <property type="entry name" value="TRANSPOSASE RV3428C-RELATED"/>
    <property type="match status" value="1"/>
</dbReference>
<sequence>MDYKKVLRLHFVNHLSCREIAESCGDCSKTTVNEFLKRFRENPELSYPLPADVTNEYIESILYKKPGVSANQLLYRDFNKEAVYKALARKGETLKHLWQKYNAIGIVDGKKPMSYRQYCRRYSEWADSKQLTFHIQRYPGVNLELDYAGKQLYLHNRRNPDETIKVTIFIAALTYSDYFYAEGMTECDIRNWIRVNNNALSYFGGVTPTITPDNCKVAVARNKDWISPVL</sequence>
<dbReference type="AlphaFoldDB" id="A0A5M9HXC6"/>
<evidence type="ECO:0008006" key="3">
    <source>
        <dbReference type="Google" id="ProtNLM"/>
    </source>
</evidence>
<dbReference type="EMBL" id="VMSO01000058">
    <property type="protein sequence ID" value="KAA8500101.1"/>
    <property type="molecule type" value="Genomic_DNA"/>
</dbReference>
<proteinExistence type="predicted"/>
<accession>A0A5M9HXC6</accession>
<name>A0A5M9HXC6_9FIRM</name>
<keyword evidence="2" id="KW-1185">Reference proteome</keyword>
<dbReference type="Proteomes" id="UP000322025">
    <property type="component" value="Unassembled WGS sequence"/>
</dbReference>